<dbReference type="PANTHER" id="PTHR19139">
    <property type="entry name" value="AQUAPORIN TRANSPORTER"/>
    <property type="match status" value="1"/>
</dbReference>
<comment type="similarity">
    <text evidence="2 6">Belongs to the MIP/aquaporin (TC 1.A.8) family.</text>
</comment>
<dbReference type="InterPro" id="IPR023271">
    <property type="entry name" value="Aquaporin-like"/>
</dbReference>
<keyword evidence="5 8" id="KW-0472">Membrane</keyword>
<evidence type="ECO:0000256" key="8">
    <source>
        <dbReference type="SAM" id="Phobius"/>
    </source>
</evidence>
<feature type="transmembrane region" description="Helical" evidence="8">
    <location>
        <begin position="194"/>
        <end position="216"/>
    </location>
</feature>
<keyword evidence="3 6" id="KW-0812">Transmembrane</keyword>
<proteinExistence type="inferred from homology"/>
<feature type="compositionally biased region" description="Basic and acidic residues" evidence="7">
    <location>
        <begin position="235"/>
        <end position="253"/>
    </location>
</feature>
<sequence length="253" mass="26334">MRPKSEIYEQWIRPLIAEFFGQLIFAFLHSSTGHSNIAGTALAPAISDGLTVTILVITIGHISGAHVNFAVTTAVFVGGGIKWMMVPLYLIAQLLGSLAGAGLAYATNGGASGAFALGAGVSVGQGILMEVILTAMLTLSVVLAAVELNADLAALAIGFSILIDILAGFTVSGGCMNPTLSFGPAVVAGAWTNYWVYWVGPLLGALFSGIVFRLFLGGKARLLFRQETSAPTEQGMERIENGHSTEKSKGSNM</sequence>
<feature type="region of interest" description="Disordered" evidence="7">
    <location>
        <begin position="233"/>
        <end position="253"/>
    </location>
</feature>
<feature type="transmembrane region" description="Helical" evidence="8">
    <location>
        <begin position="153"/>
        <end position="174"/>
    </location>
</feature>
<evidence type="ECO:0000256" key="6">
    <source>
        <dbReference type="RuleBase" id="RU000477"/>
    </source>
</evidence>
<dbReference type="PRINTS" id="PR00783">
    <property type="entry name" value="MINTRINSICP"/>
</dbReference>
<dbReference type="InterPro" id="IPR000425">
    <property type="entry name" value="MIP"/>
</dbReference>
<dbReference type="Proteomes" id="UP001642483">
    <property type="component" value="Unassembled WGS sequence"/>
</dbReference>
<protein>
    <submittedName>
        <fullName evidence="9">Uncharacterized protein</fullName>
    </submittedName>
</protein>
<dbReference type="SUPFAM" id="SSF81338">
    <property type="entry name" value="Aquaporin-like"/>
    <property type="match status" value="1"/>
</dbReference>
<dbReference type="InterPro" id="IPR034294">
    <property type="entry name" value="Aquaporin_transptr"/>
</dbReference>
<evidence type="ECO:0000256" key="2">
    <source>
        <dbReference type="ARBA" id="ARBA00006175"/>
    </source>
</evidence>
<dbReference type="PANTHER" id="PTHR19139:SF284">
    <property type="entry name" value="AQUAPORIN"/>
    <property type="match status" value="1"/>
</dbReference>
<dbReference type="Gene3D" id="1.20.1080.10">
    <property type="entry name" value="Glycerol uptake facilitator protein"/>
    <property type="match status" value="1"/>
</dbReference>
<keyword evidence="6" id="KW-0813">Transport</keyword>
<name>A0ABP0EXM2_CLALP</name>
<evidence type="ECO:0000313" key="9">
    <source>
        <dbReference type="EMBL" id="CAK8672224.1"/>
    </source>
</evidence>
<evidence type="ECO:0000313" key="10">
    <source>
        <dbReference type="Proteomes" id="UP001642483"/>
    </source>
</evidence>
<evidence type="ECO:0000256" key="3">
    <source>
        <dbReference type="ARBA" id="ARBA00022692"/>
    </source>
</evidence>
<accession>A0ABP0EXM2</accession>
<evidence type="ECO:0000256" key="4">
    <source>
        <dbReference type="ARBA" id="ARBA00022989"/>
    </source>
</evidence>
<evidence type="ECO:0000256" key="1">
    <source>
        <dbReference type="ARBA" id="ARBA00004141"/>
    </source>
</evidence>
<gene>
    <name evidence="9" type="ORF">CVLEPA_LOCUS1205</name>
</gene>
<evidence type="ECO:0000256" key="7">
    <source>
        <dbReference type="SAM" id="MobiDB-lite"/>
    </source>
</evidence>
<keyword evidence="10" id="KW-1185">Reference proteome</keyword>
<comment type="caution">
    <text evidence="9">The sequence shown here is derived from an EMBL/GenBank/DDBJ whole genome shotgun (WGS) entry which is preliminary data.</text>
</comment>
<comment type="subcellular location">
    <subcellularLocation>
        <location evidence="1">Membrane</location>
        <topology evidence="1">Multi-pass membrane protein</topology>
    </subcellularLocation>
</comment>
<evidence type="ECO:0000256" key="5">
    <source>
        <dbReference type="ARBA" id="ARBA00023136"/>
    </source>
</evidence>
<dbReference type="EMBL" id="CAWYQH010000001">
    <property type="protein sequence ID" value="CAK8672224.1"/>
    <property type="molecule type" value="Genomic_DNA"/>
</dbReference>
<keyword evidence="4 8" id="KW-1133">Transmembrane helix</keyword>
<feature type="transmembrane region" description="Helical" evidence="8">
    <location>
        <begin position="50"/>
        <end position="76"/>
    </location>
</feature>
<reference evidence="9 10" key="1">
    <citation type="submission" date="2024-02" db="EMBL/GenBank/DDBJ databases">
        <authorList>
            <person name="Daric V."/>
            <person name="Darras S."/>
        </authorList>
    </citation>
    <scope>NUCLEOTIDE SEQUENCE [LARGE SCALE GENOMIC DNA]</scope>
</reference>
<dbReference type="Pfam" id="PF00230">
    <property type="entry name" value="MIP"/>
    <property type="match status" value="1"/>
</dbReference>
<feature type="transmembrane region" description="Helical" evidence="8">
    <location>
        <begin position="127"/>
        <end position="146"/>
    </location>
</feature>
<feature type="transmembrane region" description="Helical" evidence="8">
    <location>
        <begin position="88"/>
        <end position="107"/>
    </location>
</feature>
<organism evidence="9 10">
    <name type="scientific">Clavelina lepadiformis</name>
    <name type="common">Light-bulb sea squirt</name>
    <name type="synonym">Ascidia lepadiformis</name>
    <dbReference type="NCBI Taxonomy" id="159417"/>
    <lineage>
        <taxon>Eukaryota</taxon>
        <taxon>Metazoa</taxon>
        <taxon>Chordata</taxon>
        <taxon>Tunicata</taxon>
        <taxon>Ascidiacea</taxon>
        <taxon>Aplousobranchia</taxon>
        <taxon>Clavelinidae</taxon>
        <taxon>Clavelina</taxon>
    </lineage>
</organism>